<dbReference type="RefSeq" id="WP_357535018.1">
    <property type="nucleotide sequence ID" value="NZ_JBCGDC010000029.1"/>
</dbReference>
<comment type="caution">
    <text evidence="2">The sequence shown here is derived from an EMBL/GenBank/DDBJ whole genome shotgun (WGS) entry which is preliminary data.</text>
</comment>
<dbReference type="PANTHER" id="PTHR43031:SF17">
    <property type="entry name" value="SULFURTRANSFERASE YTWF-RELATED"/>
    <property type="match status" value="1"/>
</dbReference>
<gene>
    <name evidence="2" type="ORF">AAFH96_12940</name>
</gene>
<organism evidence="2 3">
    <name type="scientific">Polymorphospora lycopeni</name>
    <dbReference type="NCBI Taxonomy" id="3140240"/>
    <lineage>
        <taxon>Bacteria</taxon>
        <taxon>Bacillati</taxon>
        <taxon>Actinomycetota</taxon>
        <taxon>Actinomycetes</taxon>
        <taxon>Micromonosporales</taxon>
        <taxon>Micromonosporaceae</taxon>
        <taxon>Polymorphospora</taxon>
    </lineage>
</organism>
<dbReference type="PROSITE" id="PS50206">
    <property type="entry name" value="RHODANESE_3"/>
    <property type="match status" value="1"/>
</dbReference>
<accession>A0ABV5CPS0</accession>
<dbReference type="SMART" id="SM00450">
    <property type="entry name" value="RHOD"/>
    <property type="match status" value="1"/>
</dbReference>
<keyword evidence="3" id="KW-1185">Reference proteome</keyword>
<feature type="domain" description="Rhodanese" evidence="1">
    <location>
        <begin position="14"/>
        <end position="102"/>
    </location>
</feature>
<name>A0ABV5CPS0_9ACTN</name>
<dbReference type="Gene3D" id="3.40.250.10">
    <property type="entry name" value="Rhodanese-like domain"/>
    <property type="match status" value="1"/>
</dbReference>
<evidence type="ECO:0000313" key="2">
    <source>
        <dbReference type="EMBL" id="MFB6394003.1"/>
    </source>
</evidence>
<proteinExistence type="predicted"/>
<reference evidence="2 3" key="1">
    <citation type="submission" date="2024-04" db="EMBL/GenBank/DDBJ databases">
        <title>Polymorphospora sp. isolated from Baiyangdian Lake in Xiong'an New Area.</title>
        <authorList>
            <person name="Zhang X."/>
            <person name="Liu J."/>
        </authorList>
    </citation>
    <scope>NUCLEOTIDE SEQUENCE [LARGE SCALE GENOMIC DNA]</scope>
    <source>
        <strain evidence="2 3">2-325</strain>
    </source>
</reference>
<dbReference type="InterPro" id="IPR050229">
    <property type="entry name" value="GlpE_sulfurtransferase"/>
</dbReference>
<dbReference type="CDD" id="cd00158">
    <property type="entry name" value="RHOD"/>
    <property type="match status" value="1"/>
</dbReference>
<dbReference type="EMBL" id="JBCGDC010000029">
    <property type="protein sequence ID" value="MFB6394003.1"/>
    <property type="molecule type" value="Genomic_DNA"/>
</dbReference>
<evidence type="ECO:0000259" key="1">
    <source>
        <dbReference type="PROSITE" id="PS50206"/>
    </source>
</evidence>
<dbReference type="Proteomes" id="UP001582793">
    <property type="component" value="Unassembled WGS sequence"/>
</dbReference>
<dbReference type="SUPFAM" id="SSF52821">
    <property type="entry name" value="Rhodanese/Cell cycle control phosphatase"/>
    <property type="match status" value="1"/>
</dbReference>
<dbReference type="PANTHER" id="PTHR43031">
    <property type="entry name" value="FAD-DEPENDENT OXIDOREDUCTASE"/>
    <property type="match status" value="1"/>
</dbReference>
<protein>
    <submittedName>
        <fullName evidence="2">Rhodanese-like domain-containing protein</fullName>
    </submittedName>
</protein>
<sequence length="111" mass="11830">MFGRQIPSVSVPQIADDAYVLDVREPDEWSAGHAPGAHHIPMMEIPARLSEVPTEGDVVVICRSGGRSGQVVGYLMSNGWDNVRNVAGGMHDWAAAGRPVVSTDGQPARVL</sequence>
<dbReference type="Pfam" id="PF00581">
    <property type="entry name" value="Rhodanese"/>
    <property type="match status" value="1"/>
</dbReference>
<evidence type="ECO:0000313" key="3">
    <source>
        <dbReference type="Proteomes" id="UP001582793"/>
    </source>
</evidence>
<dbReference type="InterPro" id="IPR036873">
    <property type="entry name" value="Rhodanese-like_dom_sf"/>
</dbReference>
<dbReference type="InterPro" id="IPR001763">
    <property type="entry name" value="Rhodanese-like_dom"/>
</dbReference>